<dbReference type="Gene3D" id="3.40.50.720">
    <property type="entry name" value="NAD(P)-binding Rossmann-like Domain"/>
    <property type="match status" value="1"/>
</dbReference>
<organism evidence="3 4">
    <name type="scientific">Streptomyces millisiae</name>
    <dbReference type="NCBI Taxonomy" id="3075542"/>
    <lineage>
        <taxon>Bacteria</taxon>
        <taxon>Bacillati</taxon>
        <taxon>Actinomycetota</taxon>
        <taxon>Actinomycetes</taxon>
        <taxon>Kitasatosporales</taxon>
        <taxon>Streptomycetaceae</taxon>
        <taxon>Streptomyces</taxon>
    </lineage>
</organism>
<name>A0ABU2LQ44_9ACTN</name>
<protein>
    <submittedName>
        <fullName evidence="3">SDR family oxidoreductase</fullName>
    </submittedName>
</protein>
<keyword evidence="4" id="KW-1185">Reference proteome</keyword>
<dbReference type="InterPro" id="IPR002347">
    <property type="entry name" value="SDR_fam"/>
</dbReference>
<comment type="caution">
    <text evidence="3">The sequence shown here is derived from an EMBL/GenBank/DDBJ whole genome shotgun (WGS) entry which is preliminary data.</text>
</comment>
<dbReference type="EMBL" id="JAVREM010000013">
    <property type="protein sequence ID" value="MDT0319332.1"/>
    <property type="molecule type" value="Genomic_DNA"/>
</dbReference>
<sequence>MAGRTHLVTGSASGIGRATRELLESRGDRVIGVDVHDADLVRDLSDPEHRAGLRADVAALAPDGLDAVHAVAGVNLPGPLTARVNYFGAVATLRELRPLLAKSPAPAAVAVASFATLMPPDEPLLAALRAEDEPGAVAAAEALADRGQGVLVYPTSKRALAEWVRERSVTPEWAGAGIPLNAVAPGVIRTPMTAELLATPESRDALFQQVPAPLNGAAEPAAVAGLLAWLTSAENRHVTGQVIFSDSGAEATLRGPHIFG</sequence>
<comment type="similarity">
    <text evidence="1">Belongs to the short-chain dehydrogenases/reductases (SDR) family.</text>
</comment>
<evidence type="ECO:0000313" key="3">
    <source>
        <dbReference type="EMBL" id="MDT0319332.1"/>
    </source>
</evidence>
<dbReference type="Proteomes" id="UP001183420">
    <property type="component" value="Unassembled WGS sequence"/>
</dbReference>
<dbReference type="RefSeq" id="WP_311598585.1">
    <property type="nucleotide sequence ID" value="NZ_JAVREM010000013.1"/>
</dbReference>
<dbReference type="SUPFAM" id="SSF51735">
    <property type="entry name" value="NAD(P)-binding Rossmann-fold domains"/>
    <property type="match status" value="1"/>
</dbReference>
<evidence type="ECO:0000256" key="1">
    <source>
        <dbReference type="ARBA" id="ARBA00006484"/>
    </source>
</evidence>
<keyword evidence="2" id="KW-0560">Oxidoreductase</keyword>
<dbReference type="PANTHER" id="PTHR24321:SF8">
    <property type="entry name" value="ESTRADIOL 17-BETA-DEHYDROGENASE 8-RELATED"/>
    <property type="match status" value="1"/>
</dbReference>
<dbReference type="Pfam" id="PF13561">
    <property type="entry name" value="adh_short_C2"/>
    <property type="match status" value="1"/>
</dbReference>
<dbReference type="InterPro" id="IPR036291">
    <property type="entry name" value="NAD(P)-bd_dom_sf"/>
</dbReference>
<evidence type="ECO:0000313" key="4">
    <source>
        <dbReference type="Proteomes" id="UP001183420"/>
    </source>
</evidence>
<accession>A0ABU2LQ44</accession>
<proteinExistence type="inferred from homology"/>
<evidence type="ECO:0000256" key="2">
    <source>
        <dbReference type="ARBA" id="ARBA00023002"/>
    </source>
</evidence>
<dbReference type="PRINTS" id="PR00081">
    <property type="entry name" value="GDHRDH"/>
</dbReference>
<reference evidence="4" key="1">
    <citation type="submission" date="2023-07" db="EMBL/GenBank/DDBJ databases">
        <title>30 novel species of actinomycetes from the DSMZ collection.</title>
        <authorList>
            <person name="Nouioui I."/>
        </authorList>
    </citation>
    <scope>NUCLEOTIDE SEQUENCE [LARGE SCALE GENOMIC DNA]</scope>
    <source>
        <strain evidence="4">DSM 44918</strain>
    </source>
</reference>
<gene>
    <name evidence="3" type="ORF">RNC47_13385</name>
</gene>
<dbReference type="PANTHER" id="PTHR24321">
    <property type="entry name" value="DEHYDROGENASES, SHORT CHAIN"/>
    <property type="match status" value="1"/>
</dbReference>